<keyword evidence="12" id="KW-1185">Reference proteome</keyword>
<evidence type="ECO:0000256" key="4">
    <source>
        <dbReference type="ARBA" id="ARBA00022723"/>
    </source>
</evidence>
<dbReference type="InterPro" id="IPR001841">
    <property type="entry name" value="Znf_RING"/>
</dbReference>
<proteinExistence type="predicted"/>
<sequence length="226" mass="25923">MAAVYSFVDTATDPFNNSDLMESQQQYMQAIALPANFVSPWDDEDHPENFIPGPEDQYRPQSIQESWEEDEDQPENIPPPNSIQYGGHWDIPQVYDEYDDDGEPDEEFVDILGELAELNGEIVTFGNELGVILGFDVLLDQRSNLSQEIIAEHLQTLKYQKLAKQDEDEDEVDELCVICQDEFKSGEMLGTLGCRHEFHADCITRWLQVKNVCPICKRMAVHHQEI</sequence>
<dbReference type="AlphaFoldDB" id="A0A068V9Z9"/>
<dbReference type="InterPro" id="IPR013083">
    <property type="entry name" value="Znf_RING/FYVE/PHD"/>
</dbReference>
<accession>A0A068V9Z9</accession>
<comment type="catalytic activity">
    <reaction evidence="1">
        <text>S-ubiquitinyl-[E2 ubiquitin-conjugating enzyme]-L-cysteine + [acceptor protein]-L-lysine = [E2 ubiquitin-conjugating enzyme]-L-cysteine + N(6)-ubiquitinyl-[acceptor protein]-L-lysine.</text>
        <dbReference type="EC" id="2.3.2.27"/>
    </reaction>
</comment>
<evidence type="ECO:0000256" key="9">
    <source>
        <dbReference type="SAM" id="MobiDB-lite"/>
    </source>
</evidence>
<dbReference type="InParanoid" id="A0A068V9Z9"/>
<dbReference type="OrthoDB" id="8062037at2759"/>
<dbReference type="Pfam" id="PF13639">
    <property type="entry name" value="zf-RING_2"/>
    <property type="match status" value="1"/>
</dbReference>
<dbReference type="Gramene" id="CDP17600">
    <property type="protein sequence ID" value="CDP17600"/>
    <property type="gene ID" value="GSCOC_T00005106001"/>
</dbReference>
<dbReference type="CDD" id="cd16469">
    <property type="entry name" value="RING-H2_RNF24-like"/>
    <property type="match status" value="1"/>
</dbReference>
<keyword evidence="7" id="KW-0862">Zinc</keyword>
<dbReference type="EMBL" id="HG739253">
    <property type="protein sequence ID" value="CDP17600.1"/>
    <property type="molecule type" value="Genomic_DNA"/>
</dbReference>
<evidence type="ECO:0000256" key="6">
    <source>
        <dbReference type="ARBA" id="ARBA00022786"/>
    </source>
</evidence>
<evidence type="ECO:0000256" key="2">
    <source>
        <dbReference type="ARBA" id="ARBA00012483"/>
    </source>
</evidence>
<dbReference type="PROSITE" id="PS50089">
    <property type="entry name" value="ZF_RING_2"/>
    <property type="match status" value="1"/>
</dbReference>
<keyword evidence="5 8" id="KW-0863">Zinc-finger</keyword>
<evidence type="ECO:0000256" key="5">
    <source>
        <dbReference type="ARBA" id="ARBA00022771"/>
    </source>
</evidence>
<evidence type="ECO:0000256" key="3">
    <source>
        <dbReference type="ARBA" id="ARBA00022679"/>
    </source>
</evidence>
<keyword evidence="3" id="KW-0808">Transferase</keyword>
<evidence type="ECO:0000256" key="7">
    <source>
        <dbReference type="ARBA" id="ARBA00022833"/>
    </source>
</evidence>
<protein>
    <recommendedName>
        <fullName evidence="2">RING-type E3 ubiquitin transferase</fullName>
        <ecNumber evidence="2">2.3.2.27</ecNumber>
    </recommendedName>
</protein>
<dbReference type="PANTHER" id="PTHR22937:SF65">
    <property type="entry name" value="E3 UBIQUITIN-PROTEIN LIGASE ARK2C"/>
    <property type="match status" value="1"/>
</dbReference>
<evidence type="ECO:0000256" key="1">
    <source>
        <dbReference type="ARBA" id="ARBA00000900"/>
    </source>
</evidence>
<gene>
    <name evidence="11" type="ORF">GSCOC_T00005106001</name>
</gene>
<keyword evidence="6" id="KW-0833">Ubl conjugation pathway</keyword>
<evidence type="ECO:0000313" key="12">
    <source>
        <dbReference type="Proteomes" id="UP000295252"/>
    </source>
</evidence>
<dbReference type="Gene3D" id="3.30.40.10">
    <property type="entry name" value="Zinc/RING finger domain, C3HC4 (zinc finger)"/>
    <property type="match status" value="1"/>
</dbReference>
<organism evidence="11 12">
    <name type="scientific">Coffea canephora</name>
    <name type="common">Robusta coffee</name>
    <dbReference type="NCBI Taxonomy" id="49390"/>
    <lineage>
        <taxon>Eukaryota</taxon>
        <taxon>Viridiplantae</taxon>
        <taxon>Streptophyta</taxon>
        <taxon>Embryophyta</taxon>
        <taxon>Tracheophyta</taxon>
        <taxon>Spermatophyta</taxon>
        <taxon>Magnoliopsida</taxon>
        <taxon>eudicotyledons</taxon>
        <taxon>Gunneridae</taxon>
        <taxon>Pentapetalae</taxon>
        <taxon>asterids</taxon>
        <taxon>lamiids</taxon>
        <taxon>Gentianales</taxon>
        <taxon>Rubiaceae</taxon>
        <taxon>Ixoroideae</taxon>
        <taxon>Gardenieae complex</taxon>
        <taxon>Bertiereae - Coffeeae clade</taxon>
        <taxon>Coffeeae</taxon>
        <taxon>Coffea</taxon>
    </lineage>
</organism>
<name>A0A068V9Z9_COFCA</name>
<dbReference type="Proteomes" id="UP000295252">
    <property type="component" value="Chromosome XI"/>
</dbReference>
<dbReference type="SMART" id="SM00184">
    <property type="entry name" value="RING"/>
    <property type="match status" value="1"/>
</dbReference>
<evidence type="ECO:0000259" key="10">
    <source>
        <dbReference type="PROSITE" id="PS50089"/>
    </source>
</evidence>
<reference evidence="12" key="1">
    <citation type="journal article" date="2014" name="Science">
        <title>The coffee genome provides insight into the convergent evolution of caffeine biosynthesis.</title>
        <authorList>
            <person name="Denoeud F."/>
            <person name="Carretero-Paulet L."/>
            <person name="Dereeper A."/>
            <person name="Droc G."/>
            <person name="Guyot R."/>
            <person name="Pietrella M."/>
            <person name="Zheng C."/>
            <person name="Alberti A."/>
            <person name="Anthony F."/>
            <person name="Aprea G."/>
            <person name="Aury J.M."/>
            <person name="Bento P."/>
            <person name="Bernard M."/>
            <person name="Bocs S."/>
            <person name="Campa C."/>
            <person name="Cenci A."/>
            <person name="Combes M.C."/>
            <person name="Crouzillat D."/>
            <person name="Da Silva C."/>
            <person name="Daddiego L."/>
            <person name="De Bellis F."/>
            <person name="Dussert S."/>
            <person name="Garsmeur O."/>
            <person name="Gayraud T."/>
            <person name="Guignon V."/>
            <person name="Jahn K."/>
            <person name="Jamilloux V."/>
            <person name="Joet T."/>
            <person name="Labadie K."/>
            <person name="Lan T."/>
            <person name="Leclercq J."/>
            <person name="Lepelley M."/>
            <person name="Leroy T."/>
            <person name="Li L.T."/>
            <person name="Librado P."/>
            <person name="Lopez L."/>
            <person name="Munoz A."/>
            <person name="Noel B."/>
            <person name="Pallavicini A."/>
            <person name="Perrotta G."/>
            <person name="Poncet V."/>
            <person name="Pot D."/>
            <person name="Priyono X."/>
            <person name="Rigoreau M."/>
            <person name="Rouard M."/>
            <person name="Rozas J."/>
            <person name="Tranchant-Dubreuil C."/>
            <person name="VanBuren R."/>
            <person name="Zhang Q."/>
            <person name="Andrade A.C."/>
            <person name="Argout X."/>
            <person name="Bertrand B."/>
            <person name="de Kochko A."/>
            <person name="Graziosi G."/>
            <person name="Henry R.J."/>
            <person name="Jayarama X."/>
            <person name="Ming R."/>
            <person name="Nagai C."/>
            <person name="Rounsley S."/>
            <person name="Sankoff D."/>
            <person name="Giuliano G."/>
            <person name="Albert V.A."/>
            <person name="Wincker P."/>
            <person name="Lashermes P."/>
        </authorList>
    </citation>
    <scope>NUCLEOTIDE SEQUENCE [LARGE SCALE GENOMIC DNA]</scope>
    <source>
        <strain evidence="12">cv. DH200-94</strain>
    </source>
</reference>
<dbReference type="GO" id="GO:0061630">
    <property type="term" value="F:ubiquitin protein ligase activity"/>
    <property type="evidence" value="ECO:0007669"/>
    <property type="project" value="UniProtKB-EC"/>
</dbReference>
<feature type="region of interest" description="Disordered" evidence="9">
    <location>
        <begin position="38"/>
        <end position="82"/>
    </location>
</feature>
<dbReference type="SUPFAM" id="SSF57850">
    <property type="entry name" value="RING/U-box"/>
    <property type="match status" value="1"/>
</dbReference>
<dbReference type="GO" id="GO:0008270">
    <property type="term" value="F:zinc ion binding"/>
    <property type="evidence" value="ECO:0007669"/>
    <property type="project" value="UniProtKB-KW"/>
</dbReference>
<evidence type="ECO:0000256" key="8">
    <source>
        <dbReference type="PROSITE-ProRule" id="PRU00175"/>
    </source>
</evidence>
<feature type="domain" description="RING-type" evidence="10">
    <location>
        <begin position="176"/>
        <end position="217"/>
    </location>
</feature>
<dbReference type="EC" id="2.3.2.27" evidence="2"/>
<dbReference type="InterPro" id="IPR045191">
    <property type="entry name" value="MBR1/2-like"/>
</dbReference>
<evidence type="ECO:0000313" key="11">
    <source>
        <dbReference type="EMBL" id="CDP17600.1"/>
    </source>
</evidence>
<keyword evidence="4" id="KW-0479">Metal-binding</keyword>
<dbReference type="PANTHER" id="PTHR22937">
    <property type="entry name" value="E3 UBIQUITIN-PROTEIN LIGASE RNF165"/>
    <property type="match status" value="1"/>
</dbReference>